<evidence type="ECO:0000256" key="2">
    <source>
        <dbReference type="ARBA" id="ARBA00022448"/>
    </source>
</evidence>
<keyword evidence="2" id="KW-0813">Transport</keyword>
<dbReference type="GeneID" id="74943072"/>
<evidence type="ECO:0000256" key="5">
    <source>
        <dbReference type="ARBA" id="ARBA00022989"/>
    </source>
</evidence>
<dbReference type="Pfam" id="PF07690">
    <property type="entry name" value="MFS_1"/>
    <property type="match status" value="1"/>
</dbReference>
<feature type="transmembrane region" description="Helical" evidence="7">
    <location>
        <begin position="82"/>
        <end position="99"/>
    </location>
</feature>
<dbReference type="EMBL" id="CP104003">
    <property type="protein sequence ID" value="UWM52792.1"/>
    <property type="molecule type" value="Genomic_DNA"/>
</dbReference>
<feature type="transmembrane region" description="Helical" evidence="7">
    <location>
        <begin position="42"/>
        <end position="61"/>
    </location>
</feature>
<dbReference type="KEGG" id="ssai:N0B31_11580"/>
<dbReference type="RefSeq" id="WP_260591787.1">
    <property type="nucleotide sequence ID" value="NZ_CP104003.1"/>
</dbReference>
<evidence type="ECO:0000256" key="4">
    <source>
        <dbReference type="ARBA" id="ARBA00022692"/>
    </source>
</evidence>
<evidence type="ECO:0000256" key="1">
    <source>
        <dbReference type="ARBA" id="ARBA00004651"/>
    </source>
</evidence>
<keyword evidence="3" id="KW-1003">Cell membrane</keyword>
<dbReference type="InterPro" id="IPR036259">
    <property type="entry name" value="MFS_trans_sf"/>
</dbReference>
<reference evidence="9" key="1">
    <citation type="submission" date="2022-09" db="EMBL/GenBank/DDBJ databases">
        <title>Diverse halophilic archaea isolated from saline environments.</title>
        <authorList>
            <person name="Cui H.-L."/>
        </authorList>
    </citation>
    <scope>NUCLEOTIDE SEQUENCE</scope>
    <source>
        <strain evidence="9">ZS-35-S2</strain>
    </source>
</reference>
<accession>A0A9E7QZH3</accession>
<feature type="transmembrane region" description="Helical" evidence="7">
    <location>
        <begin position="178"/>
        <end position="197"/>
    </location>
</feature>
<evidence type="ECO:0000256" key="7">
    <source>
        <dbReference type="SAM" id="Phobius"/>
    </source>
</evidence>
<gene>
    <name evidence="9" type="ORF">N0B31_11580</name>
</gene>
<dbReference type="PRINTS" id="PR01035">
    <property type="entry name" value="TCRTETA"/>
</dbReference>
<organism evidence="9 10">
    <name type="scientific">Salinirubellus salinus</name>
    <dbReference type="NCBI Taxonomy" id="1364945"/>
    <lineage>
        <taxon>Archaea</taxon>
        <taxon>Methanobacteriati</taxon>
        <taxon>Methanobacteriota</taxon>
        <taxon>Stenosarchaea group</taxon>
        <taxon>Halobacteria</taxon>
        <taxon>Halobacteriales</taxon>
        <taxon>Natronomonadaceae</taxon>
        <taxon>Salinirubellus</taxon>
    </lineage>
</organism>
<feature type="transmembrane region" description="Helical" evidence="7">
    <location>
        <begin position="379"/>
        <end position="400"/>
    </location>
</feature>
<protein>
    <submittedName>
        <fullName evidence="9">MFS transporter</fullName>
    </submittedName>
</protein>
<evidence type="ECO:0000256" key="3">
    <source>
        <dbReference type="ARBA" id="ARBA00022475"/>
    </source>
</evidence>
<sequence length="416" mass="41594">MLERGERGEPGVGAVAGSFVVGIFLPSVAGGITFPALPRLELVLGLSPAVVGLIVATADGARLLSNAPVGSLLDRVGTRRPLVVGFLLLGVSPFGYALGMDPGAIPVDPAVVFVIAQGATGLGSALVLVGGYAMITDITTPENRGRWLGYMLGSYGLGFPIGLVVGGVVGDVYGLREMFLLGGVLSLTSVPVIVAIVPDRSPAVDRNGDIRKIPALVRADRRLAAIGTVNGILSFLSRAFLTTVVVFTAELGLELGGLGDMGVTGFLLALVTLAAAGSTLVAGRYSDPFDDRLTLVLPSLCVMAVGFVTVAAVPTVTGIVAGGIVAAAGGGAVGPVLKAYLGDISPPGDVAKLGGAYNVFGDLGSILGPIVALPAASRVGFDAVFVGCAVLSAVALALVVRTLFSTAPVPGATVSE</sequence>
<feature type="transmembrane region" description="Helical" evidence="7">
    <location>
        <begin position="12"/>
        <end position="36"/>
    </location>
</feature>
<feature type="transmembrane region" description="Helical" evidence="7">
    <location>
        <begin position="353"/>
        <end position="373"/>
    </location>
</feature>
<name>A0A9E7QZH3_9EURY</name>
<keyword evidence="10" id="KW-1185">Reference proteome</keyword>
<feature type="transmembrane region" description="Helical" evidence="7">
    <location>
        <begin position="319"/>
        <end position="341"/>
    </location>
</feature>
<keyword evidence="5 7" id="KW-1133">Transmembrane helix</keyword>
<dbReference type="SUPFAM" id="SSF103473">
    <property type="entry name" value="MFS general substrate transporter"/>
    <property type="match status" value="1"/>
</dbReference>
<feature type="transmembrane region" description="Helical" evidence="7">
    <location>
        <begin position="293"/>
        <end position="313"/>
    </location>
</feature>
<dbReference type="PROSITE" id="PS50850">
    <property type="entry name" value="MFS"/>
    <property type="match status" value="1"/>
</dbReference>
<feature type="domain" description="Major facilitator superfamily (MFS) profile" evidence="8">
    <location>
        <begin position="15"/>
        <end position="407"/>
    </location>
</feature>
<evidence type="ECO:0000313" key="9">
    <source>
        <dbReference type="EMBL" id="UWM52792.1"/>
    </source>
</evidence>
<dbReference type="InterPro" id="IPR001958">
    <property type="entry name" value="Tet-R_TetA/multi-R_MdtG-like"/>
</dbReference>
<feature type="transmembrane region" description="Helical" evidence="7">
    <location>
        <begin position="261"/>
        <end position="281"/>
    </location>
</feature>
<dbReference type="InterPro" id="IPR050171">
    <property type="entry name" value="MFS_Transporters"/>
</dbReference>
<evidence type="ECO:0000256" key="6">
    <source>
        <dbReference type="ARBA" id="ARBA00023136"/>
    </source>
</evidence>
<dbReference type="PANTHER" id="PTHR23517">
    <property type="entry name" value="RESISTANCE PROTEIN MDTM, PUTATIVE-RELATED-RELATED"/>
    <property type="match status" value="1"/>
</dbReference>
<dbReference type="GO" id="GO:0005886">
    <property type="term" value="C:plasma membrane"/>
    <property type="evidence" value="ECO:0007669"/>
    <property type="project" value="UniProtKB-SubCell"/>
</dbReference>
<feature type="transmembrane region" description="Helical" evidence="7">
    <location>
        <begin position="111"/>
        <end position="135"/>
    </location>
</feature>
<dbReference type="InterPro" id="IPR020846">
    <property type="entry name" value="MFS_dom"/>
</dbReference>
<dbReference type="Proteomes" id="UP001057580">
    <property type="component" value="Chromosome"/>
</dbReference>
<keyword evidence="4 7" id="KW-0812">Transmembrane</keyword>
<dbReference type="GO" id="GO:0022857">
    <property type="term" value="F:transmembrane transporter activity"/>
    <property type="evidence" value="ECO:0007669"/>
    <property type="project" value="InterPro"/>
</dbReference>
<dbReference type="AlphaFoldDB" id="A0A9E7QZH3"/>
<feature type="transmembrane region" description="Helical" evidence="7">
    <location>
        <begin position="147"/>
        <end position="166"/>
    </location>
</feature>
<proteinExistence type="predicted"/>
<evidence type="ECO:0000259" key="8">
    <source>
        <dbReference type="PROSITE" id="PS50850"/>
    </source>
</evidence>
<evidence type="ECO:0000313" key="10">
    <source>
        <dbReference type="Proteomes" id="UP001057580"/>
    </source>
</evidence>
<keyword evidence="6 7" id="KW-0472">Membrane</keyword>
<comment type="subcellular location">
    <subcellularLocation>
        <location evidence="1">Cell membrane</location>
        <topology evidence="1">Multi-pass membrane protein</topology>
    </subcellularLocation>
</comment>
<feature type="transmembrane region" description="Helical" evidence="7">
    <location>
        <begin position="223"/>
        <end position="249"/>
    </location>
</feature>
<dbReference type="InterPro" id="IPR011701">
    <property type="entry name" value="MFS"/>
</dbReference>
<dbReference type="Gene3D" id="1.20.1250.20">
    <property type="entry name" value="MFS general substrate transporter like domains"/>
    <property type="match status" value="1"/>
</dbReference>